<name>A0ABP6HJ49_9ACTN</name>
<gene>
    <name evidence="2" type="ORF">GCM10010451_68660</name>
</gene>
<comment type="caution">
    <text evidence="2">The sequence shown here is derived from an EMBL/GenBank/DDBJ whole genome shotgun (WGS) entry which is preliminary data.</text>
</comment>
<protein>
    <recommendedName>
        <fullName evidence="4">Integral membrane protein</fullName>
    </recommendedName>
</protein>
<evidence type="ECO:0008006" key="4">
    <source>
        <dbReference type="Google" id="ProtNLM"/>
    </source>
</evidence>
<keyword evidence="1" id="KW-0812">Transmembrane</keyword>
<evidence type="ECO:0000256" key="1">
    <source>
        <dbReference type="SAM" id="Phobius"/>
    </source>
</evidence>
<organism evidence="2 3">
    <name type="scientific">Streptomyces virens</name>
    <dbReference type="NCBI Taxonomy" id="285572"/>
    <lineage>
        <taxon>Bacteria</taxon>
        <taxon>Bacillati</taxon>
        <taxon>Actinomycetota</taxon>
        <taxon>Actinomycetes</taxon>
        <taxon>Kitasatosporales</taxon>
        <taxon>Streptomycetaceae</taxon>
        <taxon>Streptomyces</taxon>
    </lineage>
</organism>
<proteinExistence type="predicted"/>
<feature type="transmembrane region" description="Helical" evidence="1">
    <location>
        <begin position="20"/>
        <end position="41"/>
    </location>
</feature>
<reference evidence="3" key="1">
    <citation type="journal article" date="2019" name="Int. J. Syst. Evol. Microbiol.">
        <title>The Global Catalogue of Microorganisms (GCM) 10K type strain sequencing project: providing services to taxonomists for standard genome sequencing and annotation.</title>
        <authorList>
            <consortium name="The Broad Institute Genomics Platform"/>
            <consortium name="The Broad Institute Genome Sequencing Center for Infectious Disease"/>
            <person name="Wu L."/>
            <person name="Ma J."/>
        </authorList>
    </citation>
    <scope>NUCLEOTIDE SEQUENCE [LARGE SCALE GENOMIC DNA]</scope>
    <source>
        <strain evidence="3">JCM 9095</strain>
    </source>
</reference>
<evidence type="ECO:0000313" key="3">
    <source>
        <dbReference type="Proteomes" id="UP001501866"/>
    </source>
</evidence>
<dbReference type="EMBL" id="BAAAUH010000199">
    <property type="protein sequence ID" value="GAA2775784.1"/>
    <property type="molecule type" value="Genomic_DNA"/>
</dbReference>
<keyword evidence="3" id="KW-1185">Reference proteome</keyword>
<evidence type="ECO:0000313" key="2">
    <source>
        <dbReference type="EMBL" id="GAA2775784.1"/>
    </source>
</evidence>
<accession>A0ABP6HJ49</accession>
<dbReference type="Proteomes" id="UP001501866">
    <property type="component" value="Unassembled WGS sequence"/>
</dbReference>
<keyword evidence="1" id="KW-1133">Transmembrane helix</keyword>
<sequence length="78" mass="8234">MAPDQQSGEGPREEWSILDVVLIGGALASPLIIAPAVLFALGDRLTATLVASASWVVLLFYESPLAANLKDEVSRRVG</sequence>
<keyword evidence="1" id="KW-0472">Membrane</keyword>